<name>A0AAQ0DPP3_9PSED</name>
<evidence type="ECO:0000313" key="1">
    <source>
        <dbReference type="EMBL" id="QWE81274.1"/>
    </source>
</evidence>
<gene>
    <name evidence="1" type="ORF">BV82_13220</name>
</gene>
<dbReference type="RefSeq" id="WP_036995781.1">
    <property type="nucleotide sequence ID" value="NZ_CP071706.1"/>
</dbReference>
<accession>A0AAQ0DPP3</accession>
<dbReference type="EMBL" id="CP071706">
    <property type="protein sequence ID" value="QWE81274.1"/>
    <property type="molecule type" value="Genomic_DNA"/>
</dbReference>
<proteinExistence type="predicted"/>
<dbReference type="KEGG" id="pdw:BV82_13220"/>
<protein>
    <submittedName>
        <fullName evidence="1">Uncharacterized protein</fullName>
    </submittedName>
</protein>
<reference evidence="1 2" key="1">
    <citation type="journal article" date="2014" name="Genome Announc.">
        <title>Genome Sequence of Pseudomonas sp. Strain P482, a Tomato Rhizosphere Isolate with Broad-Spectrum Antimicrobial Activity.</title>
        <authorList>
            <person name="Krzyzanowska D.M."/>
            <person name="Ossowicki A."/>
            <person name="Jafra S."/>
        </authorList>
    </citation>
    <scope>NUCLEOTIDE SEQUENCE [LARGE SCALE GENOMIC DNA]</scope>
    <source>
        <strain evidence="1 2">P482</strain>
    </source>
</reference>
<organism evidence="1 2">
    <name type="scientific">Pseudomonas donghuensis</name>
    <dbReference type="NCBI Taxonomy" id="1163398"/>
    <lineage>
        <taxon>Bacteria</taxon>
        <taxon>Pseudomonadati</taxon>
        <taxon>Pseudomonadota</taxon>
        <taxon>Gammaproteobacteria</taxon>
        <taxon>Pseudomonadales</taxon>
        <taxon>Pseudomonadaceae</taxon>
        <taxon>Pseudomonas</taxon>
    </lineage>
</organism>
<dbReference type="Proteomes" id="UP000027121">
    <property type="component" value="Chromosome"/>
</dbReference>
<evidence type="ECO:0000313" key="2">
    <source>
        <dbReference type="Proteomes" id="UP000027121"/>
    </source>
</evidence>
<reference evidence="1 2" key="2">
    <citation type="journal article" date="2016" name="Front. Microbiol.">
        <title>When Genome-Based Approach Meets the 'Old but Good': Revealing Genes Involved in the Antibacterial Activity of Pseudomonas sp. P482 against Soft Rot Pathogens.</title>
        <authorList>
            <person name="Krzyzanowska D.M."/>
            <person name="Ossowicki A."/>
            <person name="Rajewska M."/>
            <person name="Maciag T."/>
            <person name="Jablonska M."/>
            <person name="Obuchowski M."/>
            <person name="Heeb S."/>
            <person name="Jafra S."/>
        </authorList>
    </citation>
    <scope>NUCLEOTIDE SEQUENCE [LARGE SCALE GENOMIC DNA]</scope>
    <source>
        <strain evidence="1 2">P482</strain>
    </source>
</reference>
<sequence>MSPHVLIGEAISQLEQCYTLRADKRLEALIVNHFTAGTLDSDEFKHYCERVRRVAERRKEVA</sequence>
<keyword evidence="2" id="KW-1185">Reference proteome</keyword>
<dbReference type="AlphaFoldDB" id="A0AAQ0DPP3"/>
<dbReference type="GeneID" id="98283248"/>